<reference evidence="2 3" key="1">
    <citation type="journal article" date="2011" name="Cell">
        <title>The monarch butterfly genome yields insights into long-distance migration.</title>
        <authorList>
            <person name="Zhan S."/>
            <person name="Merlin C."/>
            <person name="Boore J.L."/>
            <person name="Reppert S.M."/>
        </authorList>
    </citation>
    <scope>NUCLEOTIDE SEQUENCE [LARGE SCALE GENOMIC DNA]</scope>
    <source>
        <strain evidence="2">F-2</strain>
    </source>
</reference>
<name>A0A212F389_DANPL</name>
<keyword evidence="1" id="KW-0732">Signal</keyword>
<evidence type="ECO:0008006" key="4">
    <source>
        <dbReference type="Google" id="ProtNLM"/>
    </source>
</evidence>
<dbReference type="AlphaFoldDB" id="A0A212F389"/>
<dbReference type="InParanoid" id="A0A212F389"/>
<proteinExistence type="predicted"/>
<feature type="signal peptide" evidence="1">
    <location>
        <begin position="1"/>
        <end position="21"/>
    </location>
</feature>
<feature type="chain" id="PRO_5011112145" description="Seminal fluid protein" evidence="1">
    <location>
        <begin position="22"/>
        <end position="67"/>
    </location>
</feature>
<dbReference type="Proteomes" id="UP000007151">
    <property type="component" value="Unassembled WGS sequence"/>
</dbReference>
<evidence type="ECO:0000313" key="3">
    <source>
        <dbReference type="Proteomes" id="UP000007151"/>
    </source>
</evidence>
<keyword evidence="3" id="KW-1185">Reference proteome</keyword>
<evidence type="ECO:0000256" key="1">
    <source>
        <dbReference type="SAM" id="SignalP"/>
    </source>
</evidence>
<organism evidence="2 3">
    <name type="scientific">Danaus plexippus plexippus</name>
    <dbReference type="NCBI Taxonomy" id="278856"/>
    <lineage>
        <taxon>Eukaryota</taxon>
        <taxon>Metazoa</taxon>
        <taxon>Ecdysozoa</taxon>
        <taxon>Arthropoda</taxon>
        <taxon>Hexapoda</taxon>
        <taxon>Insecta</taxon>
        <taxon>Pterygota</taxon>
        <taxon>Neoptera</taxon>
        <taxon>Endopterygota</taxon>
        <taxon>Lepidoptera</taxon>
        <taxon>Glossata</taxon>
        <taxon>Ditrysia</taxon>
        <taxon>Papilionoidea</taxon>
        <taxon>Nymphalidae</taxon>
        <taxon>Danainae</taxon>
        <taxon>Danaini</taxon>
        <taxon>Danaina</taxon>
        <taxon>Danaus</taxon>
        <taxon>Danaus</taxon>
    </lineage>
</organism>
<gene>
    <name evidence="2" type="ORF">KGM_203431</name>
</gene>
<sequence>MKFNTGLVVLIVLCVIVILEAYPMINGNIDYLEALRRMRQVPQWHCMRYRRFQLHSPCSRWWMMRRT</sequence>
<dbReference type="eggNOG" id="ENOG502T7QS">
    <property type="taxonomic scope" value="Eukaryota"/>
</dbReference>
<dbReference type="KEGG" id="dpl:KGM_203431"/>
<evidence type="ECO:0000313" key="2">
    <source>
        <dbReference type="EMBL" id="OWR48196.1"/>
    </source>
</evidence>
<protein>
    <recommendedName>
        <fullName evidence="4">Seminal fluid protein</fullName>
    </recommendedName>
</protein>
<dbReference type="EMBL" id="AGBW02010603">
    <property type="protein sequence ID" value="OWR48196.1"/>
    <property type="molecule type" value="Genomic_DNA"/>
</dbReference>
<accession>A0A212F389</accession>
<comment type="caution">
    <text evidence="2">The sequence shown here is derived from an EMBL/GenBank/DDBJ whole genome shotgun (WGS) entry which is preliminary data.</text>
</comment>